<evidence type="ECO:0000313" key="2">
    <source>
        <dbReference type="EMBL" id="MCA0133794.1"/>
    </source>
</evidence>
<name>A0ABS7XWM2_9FLAO</name>
<evidence type="ECO:0000313" key="3">
    <source>
        <dbReference type="Proteomes" id="UP001198901"/>
    </source>
</evidence>
<dbReference type="EMBL" id="JAIUJR010000012">
    <property type="protein sequence ID" value="MCA0133794.1"/>
    <property type="molecule type" value="Genomic_DNA"/>
</dbReference>
<feature type="transmembrane region" description="Helical" evidence="1">
    <location>
        <begin position="6"/>
        <end position="28"/>
    </location>
</feature>
<dbReference type="Pfam" id="PF19578">
    <property type="entry name" value="DUF6090"/>
    <property type="match status" value="1"/>
</dbReference>
<reference evidence="3" key="1">
    <citation type="submission" date="2023-07" db="EMBL/GenBank/DDBJ databases">
        <authorList>
            <person name="Yue Y."/>
        </authorList>
    </citation>
    <scope>NUCLEOTIDE SEQUENCE [LARGE SCALE GENOMIC DNA]</scope>
    <source>
        <strain evidence="3">D23</strain>
    </source>
</reference>
<keyword evidence="1" id="KW-0472">Membrane</keyword>
<proteinExistence type="predicted"/>
<comment type="caution">
    <text evidence="2">The sequence shown here is derived from an EMBL/GenBank/DDBJ whole genome shotgun (WGS) entry which is preliminary data.</text>
</comment>
<gene>
    <name evidence="2" type="ORF">LBU54_14445</name>
</gene>
<accession>A0ABS7XWM2</accession>
<dbReference type="InterPro" id="IPR045749">
    <property type="entry name" value="DUF6090"/>
</dbReference>
<keyword evidence="3" id="KW-1185">Reference proteome</keyword>
<dbReference type="Proteomes" id="UP001198901">
    <property type="component" value="Unassembled WGS sequence"/>
</dbReference>
<dbReference type="RefSeq" id="WP_224531591.1">
    <property type="nucleotide sequence ID" value="NZ_JAIUJR010000012.1"/>
</dbReference>
<keyword evidence="1" id="KW-0812">Transmembrane</keyword>
<sequence length="239" mass="28076">MGKYLKYAIGEILLVVMGILIALQINNWNEERKDRKREQVILKNLQIDFKTNINNVNEAYDSFMQAYDASASLLEIIRSNAEIDNTEIEHLIDEIINKTMSLDIITGSIDEMLNTGSINLIRDTDLRKQLSNWSYYQTDTEDDIVIYRDYLFDLFIPSLTNKVLLRNMETPDFFEEDINFKNISKSSFKVNYSQTIRTVQFENQVYNNALNYMYALNSYKVFNNYLNETLNLIETNIND</sequence>
<keyword evidence="1" id="KW-1133">Transmembrane helix</keyword>
<organism evidence="2 3">
    <name type="scientific">Winogradskyella alexanderae</name>
    <dbReference type="NCBI Taxonomy" id="2877123"/>
    <lineage>
        <taxon>Bacteria</taxon>
        <taxon>Pseudomonadati</taxon>
        <taxon>Bacteroidota</taxon>
        <taxon>Flavobacteriia</taxon>
        <taxon>Flavobacteriales</taxon>
        <taxon>Flavobacteriaceae</taxon>
        <taxon>Winogradskyella</taxon>
    </lineage>
</organism>
<evidence type="ECO:0000256" key="1">
    <source>
        <dbReference type="SAM" id="Phobius"/>
    </source>
</evidence>
<protein>
    <submittedName>
        <fullName evidence="2">Uncharacterized protein</fullName>
    </submittedName>
</protein>